<dbReference type="SUPFAM" id="SSF82708">
    <property type="entry name" value="R3H domain"/>
    <property type="match status" value="1"/>
</dbReference>
<dbReference type="EMBL" id="LCOK01000003">
    <property type="protein sequence ID" value="KKU77355.1"/>
    <property type="molecule type" value="Genomic_DNA"/>
</dbReference>
<dbReference type="SMART" id="SM00393">
    <property type="entry name" value="R3H"/>
    <property type="match status" value="1"/>
</dbReference>
<protein>
    <submittedName>
        <fullName evidence="2">Single-stranded nucleic acid binding R3H domain-containing protein</fullName>
    </submittedName>
</protein>
<dbReference type="PANTHER" id="PTHR35800">
    <property type="entry name" value="PROTEIN JAG"/>
    <property type="match status" value="1"/>
</dbReference>
<feature type="domain" description="R3H" evidence="1">
    <location>
        <begin position="79"/>
        <end position="145"/>
    </location>
</feature>
<evidence type="ECO:0000313" key="3">
    <source>
        <dbReference type="Proteomes" id="UP000034682"/>
    </source>
</evidence>
<evidence type="ECO:0000313" key="2">
    <source>
        <dbReference type="EMBL" id="KKU77355.1"/>
    </source>
</evidence>
<dbReference type="InterPro" id="IPR039247">
    <property type="entry name" value="KhpB"/>
</dbReference>
<dbReference type="Pfam" id="PF01424">
    <property type="entry name" value="R3H"/>
    <property type="match status" value="1"/>
</dbReference>
<dbReference type="CDD" id="cd02644">
    <property type="entry name" value="R3H_jag"/>
    <property type="match status" value="1"/>
</dbReference>
<dbReference type="AlphaFoldDB" id="A0A0G1W4X0"/>
<dbReference type="InterPro" id="IPR034079">
    <property type="entry name" value="R3H_KhpB"/>
</dbReference>
<sequence>MNEEFKAKTKKLLELIQLNEPSVEFDAENRKLTVFANEGEWIKKFLPYLVSDLERVVNLLSKKHGISEPVFVDVNNYRKERENLIVELAKAAARKVLLTKQEVKLPAMNAYERRLVHVELSTRPDVKSESFGEGPERHVVIKPLEA</sequence>
<organism evidence="2 3">
    <name type="scientific">Candidatus Giovannonibacteria bacterium GW2011_GWB1_47_6b</name>
    <dbReference type="NCBI Taxonomy" id="1618655"/>
    <lineage>
        <taxon>Bacteria</taxon>
        <taxon>Candidatus Giovannoniibacteriota</taxon>
    </lineage>
</organism>
<gene>
    <name evidence="2" type="ORF">UY02_C0003G0020</name>
</gene>
<proteinExistence type="predicted"/>
<reference evidence="2 3" key="1">
    <citation type="journal article" date="2015" name="Nature">
        <title>rRNA introns, odd ribosomes, and small enigmatic genomes across a large radiation of phyla.</title>
        <authorList>
            <person name="Brown C.T."/>
            <person name="Hug L.A."/>
            <person name="Thomas B.C."/>
            <person name="Sharon I."/>
            <person name="Castelle C.J."/>
            <person name="Singh A."/>
            <person name="Wilkins M.J."/>
            <person name="Williams K.H."/>
            <person name="Banfield J.F."/>
        </authorList>
    </citation>
    <scope>NUCLEOTIDE SEQUENCE [LARGE SCALE GENOMIC DNA]</scope>
</reference>
<accession>A0A0G1W4X0</accession>
<dbReference type="PANTHER" id="PTHR35800:SF1">
    <property type="entry name" value="RNA-BINDING PROTEIN KHPB"/>
    <property type="match status" value="1"/>
</dbReference>
<dbReference type="Proteomes" id="UP000034682">
    <property type="component" value="Unassembled WGS sequence"/>
</dbReference>
<dbReference type="InterPro" id="IPR001374">
    <property type="entry name" value="R3H_dom"/>
</dbReference>
<comment type="caution">
    <text evidence="2">The sequence shown here is derived from an EMBL/GenBank/DDBJ whole genome shotgun (WGS) entry which is preliminary data.</text>
</comment>
<name>A0A0G1W4X0_9BACT</name>
<dbReference type="Gene3D" id="3.30.1370.50">
    <property type="entry name" value="R3H-like domain"/>
    <property type="match status" value="1"/>
</dbReference>
<evidence type="ECO:0000259" key="1">
    <source>
        <dbReference type="PROSITE" id="PS51061"/>
    </source>
</evidence>
<dbReference type="PROSITE" id="PS51061">
    <property type="entry name" value="R3H"/>
    <property type="match status" value="1"/>
</dbReference>
<dbReference type="GO" id="GO:0003723">
    <property type="term" value="F:RNA binding"/>
    <property type="evidence" value="ECO:0007669"/>
    <property type="project" value="InterPro"/>
</dbReference>
<dbReference type="InterPro" id="IPR036867">
    <property type="entry name" value="R3H_dom_sf"/>
</dbReference>